<name>A0ABP9TIL4_9MICC</name>
<dbReference type="InterPro" id="IPR036390">
    <property type="entry name" value="WH_DNA-bd_sf"/>
</dbReference>
<proteinExistence type="predicted"/>
<dbReference type="Proteomes" id="UP001501257">
    <property type="component" value="Unassembled WGS sequence"/>
</dbReference>
<dbReference type="SMART" id="SM00347">
    <property type="entry name" value="HTH_MARR"/>
    <property type="match status" value="1"/>
</dbReference>
<keyword evidence="3" id="KW-0804">Transcription</keyword>
<reference evidence="6" key="1">
    <citation type="journal article" date="2019" name="Int. J. Syst. Evol. Microbiol.">
        <title>The Global Catalogue of Microorganisms (GCM) 10K type strain sequencing project: providing services to taxonomists for standard genome sequencing and annotation.</title>
        <authorList>
            <consortium name="The Broad Institute Genomics Platform"/>
            <consortium name="The Broad Institute Genome Sequencing Center for Infectious Disease"/>
            <person name="Wu L."/>
            <person name="Ma J."/>
        </authorList>
    </citation>
    <scope>NUCLEOTIDE SEQUENCE [LARGE SCALE GENOMIC DNA]</scope>
    <source>
        <strain evidence="6">JCM 18952</strain>
    </source>
</reference>
<evidence type="ECO:0000313" key="6">
    <source>
        <dbReference type="Proteomes" id="UP001501257"/>
    </source>
</evidence>
<dbReference type="InterPro" id="IPR000835">
    <property type="entry name" value="HTH_MarR-typ"/>
</dbReference>
<gene>
    <name evidence="5" type="ORF">GCM10025778_05210</name>
</gene>
<dbReference type="Gene3D" id="1.10.10.10">
    <property type="entry name" value="Winged helix-like DNA-binding domain superfamily/Winged helix DNA-binding domain"/>
    <property type="match status" value="1"/>
</dbReference>
<dbReference type="PANTHER" id="PTHR33164:SF57">
    <property type="entry name" value="MARR-FAMILY TRANSCRIPTIONAL REGULATOR"/>
    <property type="match status" value="1"/>
</dbReference>
<dbReference type="InterPro" id="IPR023187">
    <property type="entry name" value="Tscrpt_reg_MarR-type_CS"/>
</dbReference>
<evidence type="ECO:0000259" key="4">
    <source>
        <dbReference type="PROSITE" id="PS50995"/>
    </source>
</evidence>
<keyword evidence="1" id="KW-0805">Transcription regulation</keyword>
<dbReference type="Pfam" id="PF01047">
    <property type="entry name" value="MarR"/>
    <property type="match status" value="1"/>
</dbReference>
<dbReference type="PROSITE" id="PS01117">
    <property type="entry name" value="HTH_MARR_1"/>
    <property type="match status" value="1"/>
</dbReference>
<dbReference type="PANTHER" id="PTHR33164">
    <property type="entry name" value="TRANSCRIPTIONAL REGULATOR, MARR FAMILY"/>
    <property type="match status" value="1"/>
</dbReference>
<evidence type="ECO:0000256" key="3">
    <source>
        <dbReference type="ARBA" id="ARBA00023163"/>
    </source>
</evidence>
<keyword evidence="6" id="KW-1185">Reference proteome</keyword>
<dbReference type="SUPFAM" id="SSF46785">
    <property type="entry name" value="Winged helix' DNA-binding domain"/>
    <property type="match status" value="1"/>
</dbReference>
<dbReference type="InterPro" id="IPR039422">
    <property type="entry name" value="MarR/SlyA-like"/>
</dbReference>
<evidence type="ECO:0000256" key="2">
    <source>
        <dbReference type="ARBA" id="ARBA00023125"/>
    </source>
</evidence>
<evidence type="ECO:0000313" key="5">
    <source>
        <dbReference type="EMBL" id="GAA5225991.1"/>
    </source>
</evidence>
<dbReference type="InterPro" id="IPR036388">
    <property type="entry name" value="WH-like_DNA-bd_sf"/>
</dbReference>
<dbReference type="PRINTS" id="PR00598">
    <property type="entry name" value="HTHMARR"/>
</dbReference>
<keyword evidence="2" id="KW-0238">DNA-binding</keyword>
<sequence length="162" mass="18046">MGTVADPFILRPATQTENASLGGLIDEVEGQFATMFVNARNSLRARAAAIDPQLSPIGYKVLAIIWRDGARQQGCVAEEMEVDKALMSRTIKQLEQFGLVERSIDPSDGRAMLVSMTEQARGRFDATVSRARRVLHDRLADWDIDEVRRFTDLLAKLNESPL</sequence>
<comment type="caution">
    <text evidence="5">The sequence shown here is derived from an EMBL/GenBank/DDBJ whole genome shotgun (WGS) entry which is preliminary data.</text>
</comment>
<dbReference type="PROSITE" id="PS50995">
    <property type="entry name" value="HTH_MARR_2"/>
    <property type="match status" value="1"/>
</dbReference>
<protein>
    <submittedName>
        <fullName evidence="5">MarR family transcriptional regulator</fullName>
    </submittedName>
</protein>
<feature type="domain" description="HTH marR-type" evidence="4">
    <location>
        <begin position="18"/>
        <end position="159"/>
    </location>
</feature>
<evidence type="ECO:0000256" key="1">
    <source>
        <dbReference type="ARBA" id="ARBA00023015"/>
    </source>
</evidence>
<dbReference type="EMBL" id="BAABLK010000009">
    <property type="protein sequence ID" value="GAA5225991.1"/>
    <property type="molecule type" value="Genomic_DNA"/>
</dbReference>
<accession>A0ABP9TIL4</accession>
<organism evidence="5 6">
    <name type="scientific">Paeniglutamicibacter antarcticus</name>
    <dbReference type="NCBI Taxonomy" id="494023"/>
    <lineage>
        <taxon>Bacteria</taxon>
        <taxon>Bacillati</taxon>
        <taxon>Actinomycetota</taxon>
        <taxon>Actinomycetes</taxon>
        <taxon>Micrococcales</taxon>
        <taxon>Micrococcaceae</taxon>
        <taxon>Paeniglutamicibacter</taxon>
    </lineage>
</organism>